<dbReference type="PROSITE" id="PS00211">
    <property type="entry name" value="ABC_TRANSPORTER_1"/>
    <property type="match status" value="1"/>
</dbReference>
<dbReference type="InterPro" id="IPR003439">
    <property type="entry name" value="ABC_transporter-like_ATP-bd"/>
</dbReference>
<accession>A0A5J6Z898</accession>
<dbReference type="PANTHER" id="PTHR42734">
    <property type="entry name" value="METAL TRANSPORT SYSTEM ATP-BINDING PROTEIN TM_0124-RELATED"/>
    <property type="match status" value="1"/>
</dbReference>
<dbReference type="GO" id="GO:0016887">
    <property type="term" value="F:ATP hydrolysis activity"/>
    <property type="evidence" value="ECO:0007669"/>
    <property type="project" value="InterPro"/>
</dbReference>
<dbReference type="InterPro" id="IPR050153">
    <property type="entry name" value="Metal_Ion_Import_ABC"/>
</dbReference>
<sequence>MSSPVLSVRRLSVQLSGRRVLSDVTLDLERGEFVGLLGPNGAGKTTLLRSILGFIPVDSGSVSVGGRSRATAVRRAVGYVPQRHEFAWEFPLSVREAVLGGRVVRRGLLRRAAVEDHKAALQALKKVNLEDKADRPIGQLSGGQRQRVLVARALAAQPEVLLLDEPFTGMDVPNAEQLIGLFKQLADEGTTVLMSTHDLGEAVDHCERLVLLNGSVQADSARDDLRQAEPWMRAYGVRENSSLLRTVGVVGAA</sequence>
<protein>
    <submittedName>
        <fullName evidence="6">High-affinity zinc uptake system ATP-binding protein ZnuC</fullName>
        <ecNumber evidence="6">3.6.3.-</ecNumber>
    </submittedName>
</protein>
<keyword evidence="3" id="KW-0547">Nucleotide-binding</keyword>
<feature type="domain" description="ABC transporter" evidence="5">
    <location>
        <begin position="6"/>
        <end position="239"/>
    </location>
</feature>
<dbReference type="AlphaFoldDB" id="A0A5J6Z898"/>
<dbReference type="SUPFAM" id="SSF52540">
    <property type="entry name" value="P-loop containing nucleoside triphosphate hydrolases"/>
    <property type="match status" value="1"/>
</dbReference>
<dbReference type="EMBL" id="CP045032">
    <property type="protein sequence ID" value="QFQ03144.1"/>
    <property type="molecule type" value="Genomic_DNA"/>
</dbReference>
<keyword evidence="2" id="KW-0813">Transport</keyword>
<reference evidence="7" key="1">
    <citation type="submission" date="2019-10" db="EMBL/GenBank/DDBJ databases">
        <title>Complete genome sequence of Corynebacterium urogenitalis DSM 108747, isolated from the genital tract of a cow.</title>
        <authorList>
            <person name="Ruckert C."/>
            <person name="Ballas P."/>
            <person name="Wagener K."/>
            <person name="Drillich M."/>
            <person name="Kaempfer P."/>
            <person name="Busse H.-J."/>
            <person name="Ehling-Schulz M."/>
        </authorList>
    </citation>
    <scope>NUCLEOTIDE SEQUENCE [LARGE SCALE GENOMIC DNA]</scope>
    <source>
        <strain evidence="7">LMM 1652</strain>
    </source>
</reference>
<organism evidence="6 7">
    <name type="scientific">Corynebacterium urogenitale</name>
    <dbReference type="NCBI Taxonomy" id="2487892"/>
    <lineage>
        <taxon>Bacteria</taxon>
        <taxon>Bacillati</taxon>
        <taxon>Actinomycetota</taxon>
        <taxon>Actinomycetes</taxon>
        <taxon>Mycobacteriales</taxon>
        <taxon>Corynebacteriaceae</taxon>
        <taxon>Corynebacterium</taxon>
    </lineage>
</organism>
<evidence type="ECO:0000313" key="6">
    <source>
        <dbReference type="EMBL" id="QFQ03144.1"/>
    </source>
</evidence>
<dbReference type="InterPro" id="IPR027417">
    <property type="entry name" value="P-loop_NTPase"/>
</dbReference>
<keyword evidence="6" id="KW-0378">Hydrolase</keyword>
<dbReference type="InterPro" id="IPR022508">
    <property type="entry name" value="ABC_trspt_anch-rpt_ATP-bd"/>
</dbReference>
<gene>
    <name evidence="6" type="primary">znuC2</name>
    <name evidence="6" type="ORF">CUROG_08980</name>
</gene>
<dbReference type="SMART" id="SM00382">
    <property type="entry name" value="AAA"/>
    <property type="match status" value="1"/>
</dbReference>
<dbReference type="RefSeq" id="WP_151903425.1">
    <property type="nucleotide sequence ID" value="NZ_CP045032.1"/>
</dbReference>
<evidence type="ECO:0000256" key="3">
    <source>
        <dbReference type="ARBA" id="ARBA00022741"/>
    </source>
</evidence>
<dbReference type="EC" id="3.6.3.-" evidence="6"/>
<dbReference type="PROSITE" id="PS50893">
    <property type="entry name" value="ABC_TRANSPORTER_2"/>
    <property type="match status" value="1"/>
</dbReference>
<dbReference type="Pfam" id="PF00005">
    <property type="entry name" value="ABC_tran"/>
    <property type="match status" value="1"/>
</dbReference>
<keyword evidence="7" id="KW-1185">Reference proteome</keyword>
<keyword evidence="4 6" id="KW-0067">ATP-binding</keyword>
<dbReference type="KEGG" id="cuo:CUROG_08980"/>
<dbReference type="Proteomes" id="UP000326711">
    <property type="component" value="Chromosome"/>
</dbReference>
<evidence type="ECO:0000256" key="2">
    <source>
        <dbReference type="ARBA" id="ARBA00022448"/>
    </source>
</evidence>
<evidence type="ECO:0000259" key="5">
    <source>
        <dbReference type="PROSITE" id="PS50893"/>
    </source>
</evidence>
<dbReference type="Gene3D" id="3.40.50.300">
    <property type="entry name" value="P-loop containing nucleotide triphosphate hydrolases"/>
    <property type="match status" value="1"/>
</dbReference>
<evidence type="ECO:0000313" key="7">
    <source>
        <dbReference type="Proteomes" id="UP000326711"/>
    </source>
</evidence>
<dbReference type="NCBIfam" id="TIGR03771">
    <property type="entry name" value="anch_rpt_ABC"/>
    <property type="match status" value="1"/>
</dbReference>
<dbReference type="InterPro" id="IPR017871">
    <property type="entry name" value="ABC_transporter-like_CS"/>
</dbReference>
<dbReference type="OrthoDB" id="5296765at2"/>
<name>A0A5J6Z898_9CORY</name>
<proteinExistence type="inferred from homology"/>
<evidence type="ECO:0000256" key="1">
    <source>
        <dbReference type="ARBA" id="ARBA00005417"/>
    </source>
</evidence>
<dbReference type="CDD" id="cd03235">
    <property type="entry name" value="ABC_Metallic_Cations"/>
    <property type="match status" value="1"/>
</dbReference>
<dbReference type="GO" id="GO:0005524">
    <property type="term" value="F:ATP binding"/>
    <property type="evidence" value="ECO:0007669"/>
    <property type="project" value="UniProtKB-KW"/>
</dbReference>
<dbReference type="InterPro" id="IPR003593">
    <property type="entry name" value="AAA+_ATPase"/>
</dbReference>
<comment type="similarity">
    <text evidence="1">Belongs to the ABC transporter superfamily.</text>
</comment>
<evidence type="ECO:0000256" key="4">
    <source>
        <dbReference type="ARBA" id="ARBA00022840"/>
    </source>
</evidence>
<dbReference type="PANTHER" id="PTHR42734:SF5">
    <property type="entry name" value="IRON TRANSPORT SYSTEM ATP-BINDING PROTEIN HI_0361-RELATED"/>
    <property type="match status" value="1"/>
</dbReference>